<proteinExistence type="predicted"/>
<dbReference type="GO" id="GO:0006886">
    <property type="term" value="P:intracellular protein transport"/>
    <property type="evidence" value="ECO:0007669"/>
    <property type="project" value="InterPro"/>
</dbReference>
<dbReference type="GO" id="GO:0009306">
    <property type="term" value="P:protein secretion"/>
    <property type="evidence" value="ECO:0007669"/>
    <property type="project" value="InterPro"/>
</dbReference>
<feature type="transmembrane region" description="Helical" evidence="8">
    <location>
        <begin position="23"/>
        <end position="49"/>
    </location>
</feature>
<dbReference type="Gene3D" id="1.20.5.1030">
    <property type="entry name" value="Preprotein translocase secy subunit"/>
    <property type="match status" value="1"/>
</dbReference>
<keyword evidence="5 8" id="KW-1133">Transmembrane helix</keyword>
<dbReference type="Pfam" id="PF00584">
    <property type="entry name" value="SecE"/>
    <property type="match status" value="1"/>
</dbReference>
<keyword evidence="3 8" id="KW-0812">Transmembrane</keyword>
<keyword evidence="6" id="KW-0811">Translocation</keyword>
<dbReference type="InterPro" id="IPR038379">
    <property type="entry name" value="SecE_sf"/>
</dbReference>
<accession>A0A955I216</accession>
<dbReference type="InterPro" id="IPR005807">
    <property type="entry name" value="SecE_bac"/>
</dbReference>
<dbReference type="GO" id="GO:0016020">
    <property type="term" value="C:membrane"/>
    <property type="evidence" value="ECO:0007669"/>
    <property type="project" value="UniProtKB-SubCell"/>
</dbReference>
<keyword evidence="4" id="KW-0653">Protein transport</keyword>
<protein>
    <submittedName>
        <fullName evidence="9">Preprotein translocase subunit SecE</fullName>
    </submittedName>
</protein>
<evidence type="ECO:0000256" key="4">
    <source>
        <dbReference type="ARBA" id="ARBA00022927"/>
    </source>
</evidence>
<dbReference type="NCBIfam" id="TIGR00964">
    <property type="entry name" value="secE_bact"/>
    <property type="match status" value="1"/>
</dbReference>
<evidence type="ECO:0000256" key="3">
    <source>
        <dbReference type="ARBA" id="ARBA00022692"/>
    </source>
</evidence>
<comment type="subcellular location">
    <subcellularLocation>
        <location evidence="1">Membrane</location>
    </subcellularLocation>
</comment>
<organism evidence="9 10">
    <name type="scientific">Candidatus Dojkabacteria bacterium</name>
    <dbReference type="NCBI Taxonomy" id="2099670"/>
    <lineage>
        <taxon>Bacteria</taxon>
        <taxon>Candidatus Dojkabacteria</taxon>
    </lineage>
</organism>
<evidence type="ECO:0000256" key="5">
    <source>
        <dbReference type="ARBA" id="ARBA00022989"/>
    </source>
</evidence>
<dbReference type="GO" id="GO:0006605">
    <property type="term" value="P:protein targeting"/>
    <property type="evidence" value="ECO:0007669"/>
    <property type="project" value="InterPro"/>
</dbReference>
<comment type="caution">
    <text evidence="9">The sequence shown here is derived from an EMBL/GenBank/DDBJ whole genome shotgun (WGS) entry which is preliminary data.</text>
</comment>
<evidence type="ECO:0000256" key="7">
    <source>
        <dbReference type="ARBA" id="ARBA00023136"/>
    </source>
</evidence>
<dbReference type="InterPro" id="IPR001901">
    <property type="entry name" value="Translocase_SecE/Sec61-g"/>
</dbReference>
<dbReference type="AlphaFoldDB" id="A0A955I216"/>
<evidence type="ECO:0000313" key="9">
    <source>
        <dbReference type="EMBL" id="MCA9376332.1"/>
    </source>
</evidence>
<dbReference type="EMBL" id="JAGQLN010000001">
    <property type="protein sequence ID" value="MCA9376332.1"/>
    <property type="molecule type" value="Genomic_DNA"/>
</dbReference>
<dbReference type="Proteomes" id="UP000741282">
    <property type="component" value="Unassembled WGS sequence"/>
</dbReference>
<keyword evidence="7 8" id="KW-0472">Membrane</keyword>
<reference evidence="9" key="1">
    <citation type="submission" date="2020-04" db="EMBL/GenBank/DDBJ databases">
        <authorList>
            <person name="Zhang T."/>
        </authorList>
    </citation>
    <scope>NUCLEOTIDE SEQUENCE</scope>
    <source>
        <strain evidence="9">HKST-UBA17</strain>
    </source>
</reference>
<evidence type="ECO:0000256" key="2">
    <source>
        <dbReference type="ARBA" id="ARBA00022448"/>
    </source>
</evidence>
<evidence type="ECO:0000256" key="6">
    <source>
        <dbReference type="ARBA" id="ARBA00023010"/>
    </source>
</evidence>
<evidence type="ECO:0000313" key="10">
    <source>
        <dbReference type="Proteomes" id="UP000741282"/>
    </source>
</evidence>
<reference evidence="9" key="2">
    <citation type="journal article" date="2021" name="Microbiome">
        <title>Successional dynamics and alternative stable states in a saline activated sludge microbial community over 9 years.</title>
        <authorList>
            <person name="Wang Y."/>
            <person name="Ye J."/>
            <person name="Ju F."/>
            <person name="Liu L."/>
            <person name="Boyd J.A."/>
            <person name="Deng Y."/>
            <person name="Parks D.H."/>
            <person name="Jiang X."/>
            <person name="Yin X."/>
            <person name="Woodcroft B.J."/>
            <person name="Tyson G.W."/>
            <person name="Hugenholtz P."/>
            <person name="Polz M.F."/>
            <person name="Zhang T."/>
        </authorList>
    </citation>
    <scope>NUCLEOTIDE SEQUENCE</scope>
    <source>
        <strain evidence="9">HKST-UBA17</strain>
    </source>
</reference>
<dbReference type="GO" id="GO:0008320">
    <property type="term" value="F:protein transmembrane transporter activity"/>
    <property type="evidence" value="ECO:0007669"/>
    <property type="project" value="InterPro"/>
</dbReference>
<keyword evidence="2" id="KW-0813">Transport</keyword>
<evidence type="ECO:0000256" key="8">
    <source>
        <dbReference type="SAM" id="Phobius"/>
    </source>
</evidence>
<sequence>MRNPFPGIIQEIRAVTWPTRSELITLLTFTIVVCAILALMMLGLDVFFLELRDVLLNL</sequence>
<gene>
    <name evidence="9" type="primary">secE</name>
    <name evidence="9" type="ORF">KC685_00220</name>
</gene>
<name>A0A955I216_9BACT</name>
<evidence type="ECO:0000256" key="1">
    <source>
        <dbReference type="ARBA" id="ARBA00004370"/>
    </source>
</evidence>